<gene>
    <name evidence="2" type="ORF">DPBNPPHM_03870</name>
</gene>
<reference evidence="2 3" key="1">
    <citation type="submission" date="2019-11" db="EMBL/GenBank/DDBJ databases">
        <authorList>
            <person name="Holert J."/>
        </authorList>
    </citation>
    <scope>NUCLEOTIDE SEQUENCE [LARGE SCALE GENOMIC DNA]</scope>
    <source>
        <strain evidence="2">BC5_2</strain>
    </source>
</reference>
<dbReference type="Proteomes" id="UP000434580">
    <property type="component" value="Unassembled WGS sequence"/>
</dbReference>
<protein>
    <recommendedName>
        <fullName evidence="1">Immunity MXAN-0049 protein domain-containing protein</fullName>
    </recommendedName>
</protein>
<dbReference type="EMBL" id="CACSII010000009">
    <property type="protein sequence ID" value="CAA0101175.1"/>
    <property type="molecule type" value="Genomic_DNA"/>
</dbReference>
<feature type="domain" description="Immunity MXAN-0049 protein" evidence="1">
    <location>
        <begin position="40"/>
        <end position="184"/>
    </location>
</feature>
<sequence>MEYFLWSSSDDESLAWVRDSPEFIAQHPKEYQLVEATSVKQWMKDDLIFVLDIESGIKLSDALPNYGNLMILSKKLKEVLQANSGADLEFYSVKLRDKKHRIIDEPYYLAHLLDKQRCVDMGNSLYQMDSINQTQVDKFGKLVLDQSRLDPGKLIFRLEEAQSTVIVAESLVDLILETHNCYGPYFEYLEHYGEIFRERMRQGREDEDPDCQVYSGVFS</sequence>
<dbReference type="OrthoDB" id="2581601at2"/>
<evidence type="ECO:0000313" key="2">
    <source>
        <dbReference type="EMBL" id="CAA0101175.1"/>
    </source>
</evidence>
<accession>A0A5S9P9B9</accession>
<dbReference type="Pfam" id="PF07791">
    <property type="entry name" value="Imm11"/>
    <property type="match status" value="1"/>
</dbReference>
<proteinExistence type="predicted"/>
<dbReference type="AlphaFoldDB" id="A0A5S9P9B9"/>
<name>A0A5S9P9B9_9GAMM</name>
<evidence type="ECO:0000259" key="1">
    <source>
        <dbReference type="Pfam" id="PF07791"/>
    </source>
</evidence>
<evidence type="ECO:0000313" key="3">
    <source>
        <dbReference type="Proteomes" id="UP000434580"/>
    </source>
</evidence>
<dbReference type="InterPro" id="IPR012433">
    <property type="entry name" value="Imm11"/>
</dbReference>
<organism evidence="2 3">
    <name type="scientific">BD1-7 clade bacterium</name>
    <dbReference type="NCBI Taxonomy" id="2029982"/>
    <lineage>
        <taxon>Bacteria</taxon>
        <taxon>Pseudomonadati</taxon>
        <taxon>Pseudomonadota</taxon>
        <taxon>Gammaproteobacteria</taxon>
        <taxon>Cellvibrionales</taxon>
        <taxon>Spongiibacteraceae</taxon>
        <taxon>BD1-7 clade</taxon>
    </lineage>
</organism>